<dbReference type="AlphaFoldDB" id="A0A0P0WRK1"/>
<evidence type="ECO:0000313" key="2">
    <source>
        <dbReference type="Proteomes" id="UP000059680"/>
    </source>
</evidence>
<dbReference type="EMBL" id="AP014961">
    <property type="protein sequence ID" value="BAS95637.1"/>
    <property type="molecule type" value="Genomic_DNA"/>
</dbReference>
<accession>A0A0P0WRK1</accession>
<name>A0A0P0WRK1_ORYSJ</name>
<reference evidence="1 2" key="3">
    <citation type="journal article" date="2013" name="Rice">
        <title>Improvement of the Oryza sativa Nipponbare reference genome using next generation sequence and optical map data.</title>
        <authorList>
            <person name="Kawahara Y."/>
            <person name="de la Bastide M."/>
            <person name="Hamilton J.P."/>
            <person name="Kanamori H."/>
            <person name="McCombie W.R."/>
            <person name="Ouyang S."/>
            <person name="Schwartz D.C."/>
            <person name="Tanaka T."/>
            <person name="Wu J."/>
            <person name="Zhou S."/>
            <person name="Childs K.L."/>
            <person name="Davidson R.M."/>
            <person name="Lin H."/>
            <person name="Quesada-Ocampo L."/>
            <person name="Vaillancourt B."/>
            <person name="Sakai H."/>
            <person name="Lee S.S."/>
            <person name="Kim J."/>
            <person name="Numa H."/>
            <person name="Itoh T."/>
            <person name="Buell C.R."/>
            <person name="Matsumoto T."/>
        </authorList>
    </citation>
    <scope>NUCLEOTIDE SEQUENCE [LARGE SCALE GENOMIC DNA]</scope>
    <source>
        <strain evidence="2">cv. Nipponbare</strain>
    </source>
</reference>
<dbReference type="InParanoid" id="A0A0P0WRK1"/>
<organism evidence="1 2">
    <name type="scientific">Oryza sativa subsp. japonica</name>
    <name type="common">Rice</name>
    <dbReference type="NCBI Taxonomy" id="39947"/>
    <lineage>
        <taxon>Eukaryota</taxon>
        <taxon>Viridiplantae</taxon>
        <taxon>Streptophyta</taxon>
        <taxon>Embryophyta</taxon>
        <taxon>Tracheophyta</taxon>
        <taxon>Spermatophyta</taxon>
        <taxon>Magnoliopsida</taxon>
        <taxon>Liliopsida</taxon>
        <taxon>Poales</taxon>
        <taxon>Poaceae</taxon>
        <taxon>BOP clade</taxon>
        <taxon>Oryzoideae</taxon>
        <taxon>Oryzeae</taxon>
        <taxon>Oryzinae</taxon>
        <taxon>Oryza</taxon>
        <taxon>Oryza sativa</taxon>
    </lineage>
</organism>
<feature type="non-terminal residue" evidence="1">
    <location>
        <position position="1"/>
    </location>
</feature>
<dbReference type="Proteomes" id="UP000059680">
    <property type="component" value="Chromosome 5"/>
</dbReference>
<keyword evidence="2" id="KW-1185">Reference proteome</keyword>
<dbReference type="Gramene" id="Os05t0592350-00">
    <property type="protein sequence ID" value="Os05t0592350-00"/>
    <property type="gene ID" value="Os05g0592350"/>
</dbReference>
<reference evidence="2" key="1">
    <citation type="journal article" date="2005" name="Nature">
        <title>The map-based sequence of the rice genome.</title>
        <authorList>
            <consortium name="International rice genome sequencing project (IRGSP)"/>
            <person name="Matsumoto T."/>
            <person name="Wu J."/>
            <person name="Kanamori H."/>
            <person name="Katayose Y."/>
            <person name="Fujisawa M."/>
            <person name="Namiki N."/>
            <person name="Mizuno H."/>
            <person name="Yamamoto K."/>
            <person name="Antonio B.A."/>
            <person name="Baba T."/>
            <person name="Sakata K."/>
            <person name="Nagamura Y."/>
            <person name="Aoki H."/>
            <person name="Arikawa K."/>
            <person name="Arita K."/>
            <person name="Bito T."/>
            <person name="Chiden Y."/>
            <person name="Fujitsuka N."/>
            <person name="Fukunaka R."/>
            <person name="Hamada M."/>
            <person name="Harada C."/>
            <person name="Hayashi A."/>
            <person name="Hijishita S."/>
            <person name="Honda M."/>
            <person name="Hosokawa S."/>
            <person name="Ichikawa Y."/>
            <person name="Idonuma A."/>
            <person name="Iijima M."/>
            <person name="Ikeda M."/>
            <person name="Ikeno M."/>
            <person name="Ito K."/>
            <person name="Ito S."/>
            <person name="Ito T."/>
            <person name="Ito Y."/>
            <person name="Ito Y."/>
            <person name="Iwabuchi A."/>
            <person name="Kamiya K."/>
            <person name="Karasawa W."/>
            <person name="Kurita K."/>
            <person name="Katagiri S."/>
            <person name="Kikuta A."/>
            <person name="Kobayashi H."/>
            <person name="Kobayashi N."/>
            <person name="Machita K."/>
            <person name="Maehara T."/>
            <person name="Masukawa M."/>
            <person name="Mizubayashi T."/>
            <person name="Mukai Y."/>
            <person name="Nagasaki H."/>
            <person name="Nagata Y."/>
            <person name="Naito S."/>
            <person name="Nakashima M."/>
            <person name="Nakama Y."/>
            <person name="Nakamichi Y."/>
            <person name="Nakamura M."/>
            <person name="Meguro A."/>
            <person name="Negishi M."/>
            <person name="Ohta I."/>
            <person name="Ohta T."/>
            <person name="Okamoto M."/>
            <person name="Ono N."/>
            <person name="Saji S."/>
            <person name="Sakaguchi M."/>
            <person name="Sakai K."/>
            <person name="Shibata M."/>
            <person name="Shimokawa T."/>
            <person name="Song J."/>
            <person name="Takazaki Y."/>
            <person name="Terasawa K."/>
            <person name="Tsugane M."/>
            <person name="Tsuji K."/>
            <person name="Ueda S."/>
            <person name="Waki K."/>
            <person name="Yamagata H."/>
            <person name="Yamamoto M."/>
            <person name="Yamamoto S."/>
            <person name="Yamane H."/>
            <person name="Yoshiki S."/>
            <person name="Yoshihara R."/>
            <person name="Yukawa K."/>
            <person name="Zhong H."/>
            <person name="Yano M."/>
            <person name="Yuan Q."/>
            <person name="Ouyang S."/>
            <person name="Liu J."/>
            <person name="Jones K.M."/>
            <person name="Gansberger K."/>
            <person name="Moffat K."/>
            <person name="Hill J."/>
            <person name="Bera J."/>
            <person name="Fadrosh D."/>
            <person name="Jin S."/>
            <person name="Johri S."/>
            <person name="Kim M."/>
            <person name="Overton L."/>
            <person name="Reardon M."/>
            <person name="Tsitrin T."/>
            <person name="Vuong H."/>
            <person name="Weaver B."/>
            <person name="Ciecko A."/>
            <person name="Tallon L."/>
            <person name="Jackson J."/>
            <person name="Pai G."/>
            <person name="Aken S.V."/>
            <person name="Utterback T."/>
            <person name="Reidmuller S."/>
            <person name="Feldblyum T."/>
            <person name="Hsiao J."/>
            <person name="Zismann V."/>
            <person name="Iobst S."/>
            <person name="de Vazeille A.R."/>
            <person name="Buell C.R."/>
            <person name="Ying K."/>
            <person name="Li Y."/>
            <person name="Lu T."/>
            <person name="Huang Y."/>
            <person name="Zhao Q."/>
            <person name="Feng Q."/>
            <person name="Zhang L."/>
            <person name="Zhu J."/>
            <person name="Weng Q."/>
            <person name="Mu J."/>
            <person name="Lu Y."/>
            <person name="Fan D."/>
            <person name="Liu Y."/>
            <person name="Guan J."/>
            <person name="Zhang Y."/>
            <person name="Yu S."/>
            <person name="Liu X."/>
            <person name="Zhang Y."/>
            <person name="Hong G."/>
            <person name="Han B."/>
            <person name="Choisne N."/>
            <person name="Demange N."/>
            <person name="Orjeda G."/>
            <person name="Samain S."/>
            <person name="Cattolico L."/>
            <person name="Pelletier E."/>
            <person name="Couloux A."/>
            <person name="Segurens B."/>
            <person name="Wincker P."/>
            <person name="D'Hont A."/>
            <person name="Scarpelli C."/>
            <person name="Weissenbach J."/>
            <person name="Salanoubat M."/>
            <person name="Quetier F."/>
            <person name="Yu Y."/>
            <person name="Kim H.R."/>
            <person name="Rambo T."/>
            <person name="Currie J."/>
            <person name="Collura K."/>
            <person name="Luo M."/>
            <person name="Yang T."/>
            <person name="Ammiraju J.S.S."/>
            <person name="Engler F."/>
            <person name="Soderlund C."/>
            <person name="Wing R.A."/>
            <person name="Palmer L.E."/>
            <person name="de la Bastide M."/>
            <person name="Spiegel L."/>
            <person name="Nascimento L."/>
            <person name="Zutavern T."/>
            <person name="O'Shaughnessy A."/>
            <person name="Dike S."/>
            <person name="Dedhia N."/>
            <person name="Preston R."/>
            <person name="Balija V."/>
            <person name="McCombie W.R."/>
            <person name="Chow T."/>
            <person name="Chen H."/>
            <person name="Chung M."/>
            <person name="Chen C."/>
            <person name="Shaw J."/>
            <person name="Wu H."/>
            <person name="Hsiao K."/>
            <person name="Chao Y."/>
            <person name="Chu M."/>
            <person name="Cheng C."/>
            <person name="Hour A."/>
            <person name="Lee P."/>
            <person name="Lin S."/>
            <person name="Lin Y."/>
            <person name="Liou J."/>
            <person name="Liu S."/>
            <person name="Hsing Y."/>
            <person name="Raghuvanshi S."/>
            <person name="Mohanty A."/>
            <person name="Bharti A.K."/>
            <person name="Gaur A."/>
            <person name="Gupta V."/>
            <person name="Kumar D."/>
            <person name="Ravi V."/>
            <person name="Vij S."/>
            <person name="Kapur A."/>
            <person name="Khurana P."/>
            <person name="Khurana P."/>
            <person name="Khurana J.P."/>
            <person name="Tyagi A.K."/>
            <person name="Gaikwad K."/>
            <person name="Singh A."/>
            <person name="Dalal V."/>
            <person name="Srivastava S."/>
            <person name="Dixit A."/>
            <person name="Pal A.K."/>
            <person name="Ghazi I.A."/>
            <person name="Yadav M."/>
            <person name="Pandit A."/>
            <person name="Bhargava A."/>
            <person name="Sureshbabu K."/>
            <person name="Batra K."/>
            <person name="Sharma T.R."/>
            <person name="Mohapatra T."/>
            <person name="Singh N.K."/>
            <person name="Messing J."/>
            <person name="Nelson A.B."/>
            <person name="Fuks G."/>
            <person name="Kavchok S."/>
            <person name="Keizer G."/>
            <person name="Linton E."/>
            <person name="Llaca V."/>
            <person name="Song R."/>
            <person name="Tanyolac B."/>
            <person name="Young S."/>
            <person name="Ho-Il K."/>
            <person name="Hahn J.H."/>
            <person name="Sangsakoo G."/>
            <person name="Vanavichit A."/>
            <person name="de Mattos Luiz.A.T."/>
            <person name="Zimmer P.D."/>
            <person name="Malone G."/>
            <person name="Dellagostin O."/>
            <person name="de Oliveira A.C."/>
            <person name="Bevan M."/>
            <person name="Bancroft I."/>
            <person name="Minx P."/>
            <person name="Cordum H."/>
            <person name="Wilson R."/>
            <person name="Cheng Z."/>
            <person name="Jin W."/>
            <person name="Jiang J."/>
            <person name="Leong S.A."/>
            <person name="Iwama H."/>
            <person name="Gojobori T."/>
            <person name="Itoh T."/>
            <person name="Niimura Y."/>
            <person name="Fujii Y."/>
            <person name="Habara T."/>
            <person name="Sakai H."/>
            <person name="Sato Y."/>
            <person name="Wilson G."/>
            <person name="Kumar K."/>
            <person name="McCouch S."/>
            <person name="Juretic N."/>
            <person name="Hoen D."/>
            <person name="Wright S."/>
            <person name="Bruskiewich R."/>
            <person name="Bureau T."/>
            <person name="Miyao A."/>
            <person name="Hirochika H."/>
            <person name="Nishikawa T."/>
            <person name="Kadowaki K."/>
            <person name="Sugiura M."/>
            <person name="Burr B."/>
            <person name="Sasaki T."/>
        </authorList>
    </citation>
    <scope>NUCLEOTIDE SEQUENCE [LARGE SCALE GENOMIC DNA]</scope>
    <source>
        <strain evidence="2">cv. Nipponbare</strain>
    </source>
</reference>
<evidence type="ECO:0000313" key="1">
    <source>
        <dbReference type="EMBL" id="BAS95637.1"/>
    </source>
</evidence>
<protein>
    <submittedName>
        <fullName evidence="1">Os05g0592350 protein</fullName>
    </submittedName>
</protein>
<proteinExistence type="predicted"/>
<dbReference type="PaxDb" id="39947-A0A0P0WRK1"/>
<sequence>YRTVVSDEASKTASVFTFAKRAPVVRTKRISENEAWAINFPKTESVAEKDKNINVPTNHLRSQVHYYHYLGHF</sequence>
<gene>
    <name evidence="1" type="ordered locus">Os05g0592350</name>
    <name evidence="1" type="ORF">OSNPB_050592350</name>
</gene>
<reference evidence="1 2" key="2">
    <citation type="journal article" date="2013" name="Plant Cell Physiol.">
        <title>Rice Annotation Project Database (RAP-DB): an integrative and interactive database for rice genomics.</title>
        <authorList>
            <person name="Sakai H."/>
            <person name="Lee S.S."/>
            <person name="Tanaka T."/>
            <person name="Numa H."/>
            <person name="Kim J."/>
            <person name="Kawahara Y."/>
            <person name="Wakimoto H."/>
            <person name="Yang C.C."/>
            <person name="Iwamoto M."/>
            <person name="Abe T."/>
            <person name="Yamada Y."/>
            <person name="Muto A."/>
            <person name="Inokuchi H."/>
            <person name="Ikemura T."/>
            <person name="Matsumoto T."/>
            <person name="Sasaki T."/>
            <person name="Itoh T."/>
        </authorList>
    </citation>
    <scope>NUCLEOTIDE SEQUENCE [LARGE SCALE GENOMIC DNA]</scope>
    <source>
        <strain evidence="2">cv. Nipponbare</strain>
    </source>
</reference>